<dbReference type="SUPFAM" id="SSF52540">
    <property type="entry name" value="P-loop containing nucleoside triphosphate hydrolases"/>
    <property type="match status" value="1"/>
</dbReference>
<evidence type="ECO:0000256" key="1">
    <source>
        <dbReference type="ARBA" id="ARBA00004651"/>
    </source>
</evidence>
<dbReference type="GO" id="GO:0016887">
    <property type="term" value="F:ATP hydrolysis activity"/>
    <property type="evidence" value="ECO:0007669"/>
    <property type="project" value="InterPro"/>
</dbReference>
<keyword evidence="5 7" id="KW-1133">Transmembrane helix</keyword>
<dbReference type="InterPro" id="IPR003439">
    <property type="entry name" value="ABC_transporter-like_ATP-bd"/>
</dbReference>
<feature type="transmembrane region" description="Helical" evidence="7">
    <location>
        <begin position="28"/>
        <end position="54"/>
    </location>
</feature>
<comment type="subcellular location">
    <subcellularLocation>
        <location evidence="1">Cell membrane</location>
        <topology evidence="1">Multi-pass membrane protein</topology>
    </subcellularLocation>
</comment>
<dbReference type="EMBL" id="VSFF01000021">
    <property type="protein sequence ID" value="TYC07618.1"/>
    <property type="molecule type" value="Genomic_DNA"/>
</dbReference>
<dbReference type="Pfam" id="PF00005">
    <property type="entry name" value="ABC_tran"/>
    <property type="match status" value="1"/>
</dbReference>
<keyword evidence="3" id="KW-0547">Nucleotide-binding</keyword>
<dbReference type="InterPro" id="IPR003593">
    <property type="entry name" value="AAA+_ATPase"/>
</dbReference>
<dbReference type="Gene3D" id="3.40.50.300">
    <property type="entry name" value="P-loop containing nucleotide triphosphate hydrolases"/>
    <property type="match status" value="1"/>
</dbReference>
<dbReference type="InterPro" id="IPR025662">
    <property type="entry name" value="Sigma_54_int_dom_ATP-bd_1"/>
</dbReference>
<organism evidence="10 11">
    <name type="scientific">Actinomadura syzygii</name>
    <dbReference type="NCBI Taxonomy" id="1427538"/>
    <lineage>
        <taxon>Bacteria</taxon>
        <taxon>Bacillati</taxon>
        <taxon>Actinomycetota</taxon>
        <taxon>Actinomycetes</taxon>
        <taxon>Streptosporangiales</taxon>
        <taxon>Thermomonosporaceae</taxon>
        <taxon>Actinomadura</taxon>
    </lineage>
</organism>
<evidence type="ECO:0000313" key="10">
    <source>
        <dbReference type="EMBL" id="TYC07618.1"/>
    </source>
</evidence>
<feature type="transmembrane region" description="Helical" evidence="7">
    <location>
        <begin position="169"/>
        <end position="188"/>
    </location>
</feature>
<dbReference type="RefSeq" id="WP_148356106.1">
    <property type="nucleotide sequence ID" value="NZ_JBHSBF010000041.1"/>
</dbReference>
<evidence type="ECO:0000256" key="6">
    <source>
        <dbReference type="ARBA" id="ARBA00023136"/>
    </source>
</evidence>
<evidence type="ECO:0000256" key="3">
    <source>
        <dbReference type="ARBA" id="ARBA00022741"/>
    </source>
</evidence>
<feature type="transmembrane region" description="Helical" evidence="7">
    <location>
        <begin position="254"/>
        <end position="274"/>
    </location>
</feature>
<dbReference type="PROSITE" id="PS00675">
    <property type="entry name" value="SIGMA54_INTERACT_1"/>
    <property type="match status" value="1"/>
</dbReference>
<dbReference type="CDD" id="cd07346">
    <property type="entry name" value="ABC_6TM_exporters"/>
    <property type="match status" value="1"/>
</dbReference>
<evidence type="ECO:0000256" key="7">
    <source>
        <dbReference type="SAM" id="Phobius"/>
    </source>
</evidence>
<dbReference type="OrthoDB" id="9806127at2"/>
<proteinExistence type="predicted"/>
<comment type="caution">
    <text evidence="10">The sequence shown here is derived from an EMBL/GenBank/DDBJ whole genome shotgun (WGS) entry which is preliminary data.</text>
</comment>
<evidence type="ECO:0000256" key="2">
    <source>
        <dbReference type="ARBA" id="ARBA00022692"/>
    </source>
</evidence>
<feature type="transmembrane region" description="Helical" evidence="7">
    <location>
        <begin position="137"/>
        <end position="163"/>
    </location>
</feature>
<evidence type="ECO:0000256" key="4">
    <source>
        <dbReference type="ARBA" id="ARBA00022840"/>
    </source>
</evidence>
<feature type="domain" description="ABC transmembrane type-1" evidence="9">
    <location>
        <begin position="31"/>
        <end position="312"/>
    </location>
</feature>
<evidence type="ECO:0000256" key="5">
    <source>
        <dbReference type="ARBA" id="ARBA00022989"/>
    </source>
</evidence>
<dbReference type="InterPro" id="IPR039421">
    <property type="entry name" value="Type_1_exporter"/>
</dbReference>
<dbReference type="SMART" id="SM00382">
    <property type="entry name" value="AAA"/>
    <property type="match status" value="1"/>
</dbReference>
<dbReference type="PANTHER" id="PTHR43394">
    <property type="entry name" value="ATP-DEPENDENT PERMEASE MDL1, MITOCHONDRIAL"/>
    <property type="match status" value="1"/>
</dbReference>
<reference evidence="10 11" key="1">
    <citation type="submission" date="2019-08" db="EMBL/GenBank/DDBJ databases">
        <title>Actinomadura sp. nov. CYP1-5 isolated from mountain soil.</title>
        <authorList>
            <person name="Songsumanus A."/>
            <person name="Kuncharoen N."/>
            <person name="Kudo T."/>
            <person name="Yuki M."/>
            <person name="Igarashi Y."/>
            <person name="Tanasupawat S."/>
        </authorList>
    </citation>
    <scope>NUCLEOTIDE SEQUENCE [LARGE SCALE GENOMIC DNA]</scope>
    <source>
        <strain evidence="10 11">GKU157</strain>
    </source>
</reference>
<evidence type="ECO:0000259" key="8">
    <source>
        <dbReference type="PROSITE" id="PS50893"/>
    </source>
</evidence>
<dbReference type="PROSITE" id="PS00211">
    <property type="entry name" value="ABC_TRANSPORTER_1"/>
    <property type="match status" value="1"/>
</dbReference>
<evidence type="ECO:0000313" key="11">
    <source>
        <dbReference type="Proteomes" id="UP000322634"/>
    </source>
</evidence>
<dbReference type="InterPro" id="IPR027417">
    <property type="entry name" value="P-loop_NTPase"/>
</dbReference>
<feature type="transmembrane region" description="Helical" evidence="7">
    <location>
        <begin position="66"/>
        <end position="85"/>
    </location>
</feature>
<keyword evidence="11" id="KW-1185">Reference proteome</keyword>
<dbReference type="GO" id="GO:0005886">
    <property type="term" value="C:plasma membrane"/>
    <property type="evidence" value="ECO:0007669"/>
    <property type="project" value="UniProtKB-SubCell"/>
</dbReference>
<dbReference type="InterPro" id="IPR017871">
    <property type="entry name" value="ABC_transporter-like_CS"/>
</dbReference>
<dbReference type="AlphaFoldDB" id="A0A5D0TNC3"/>
<dbReference type="InterPro" id="IPR036640">
    <property type="entry name" value="ABC1_TM_sf"/>
</dbReference>
<sequence length="568" mass="58971">MAEARLSGLPEQRRVLRRAWPFLRRRRLALAGVIVLELVGAGLAVAVTATIGRIVGAAGNGDRDGVLGWSLALAVMVVVGGVVTWQARYRIVEVGELVLAGVRERATEAVARAPLRFLEAHRRGDLLRRLTGEINGLGAFVGGTLPDLVTATTVLAVTVLMLVVLSWPLTILLLVGFVPVAVVIVGRFKRAAGPAYGELSEAEAAVAASFAESLPAQEQLRVSGGVARWLGWFARANDRLLAAERNRVRAELRLNLLALLQAAAVGGIVVAGAALIDAGLLSVGVAVVFVLASRDIVNRFEDLAASIGDAREAQVRLARVLELIQLCGDANPSPGTGATEFPGSGALTLAGVDFGYPAGPPVLANLSLTVAPGDHLVIAGETGSGKSTLGKLVAGLYRPASGTVNYAGVDLAAADPVQVRERIVLVPQEVVLVEGSVAENMAMVPGRPGRLAVEAALDRLGLTAWAASLPDGLDTGVGRHGARLSAGERQLVAIARAALADPAVLILDEATADVDPVTAARIEQTLAAASDQRTLIVIAHRADTIARGRLLLRMPEARLSDGAGRPMP</sequence>
<name>A0A5D0TNC3_9ACTN</name>
<dbReference type="SUPFAM" id="SSF90123">
    <property type="entry name" value="ABC transporter transmembrane region"/>
    <property type="match status" value="1"/>
</dbReference>
<dbReference type="PANTHER" id="PTHR43394:SF1">
    <property type="entry name" value="ATP-BINDING CASSETTE SUB-FAMILY B MEMBER 10, MITOCHONDRIAL"/>
    <property type="match status" value="1"/>
</dbReference>
<feature type="domain" description="ABC transporter" evidence="8">
    <location>
        <begin position="347"/>
        <end position="567"/>
    </location>
</feature>
<dbReference type="InterPro" id="IPR011527">
    <property type="entry name" value="ABC1_TM_dom"/>
</dbReference>
<keyword evidence="2 7" id="KW-0812">Transmembrane</keyword>
<protein>
    <submittedName>
        <fullName evidence="10">ABC transporter ATP-binding protein</fullName>
    </submittedName>
</protein>
<evidence type="ECO:0000259" key="9">
    <source>
        <dbReference type="PROSITE" id="PS50929"/>
    </source>
</evidence>
<gene>
    <name evidence="10" type="ORF">FXF65_42250</name>
</gene>
<dbReference type="Gene3D" id="1.20.1560.10">
    <property type="entry name" value="ABC transporter type 1, transmembrane domain"/>
    <property type="match status" value="1"/>
</dbReference>
<accession>A0A5D0TNC3</accession>
<dbReference type="PROSITE" id="PS50893">
    <property type="entry name" value="ABC_TRANSPORTER_2"/>
    <property type="match status" value="1"/>
</dbReference>
<dbReference type="PROSITE" id="PS50929">
    <property type="entry name" value="ABC_TM1F"/>
    <property type="match status" value="1"/>
</dbReference>
<dbReference type="Pfam" id="PF00664">
    <property type="entry name" value="ABC_membrane"/>
    <property type="match status" value="1"/>
</dbReference>
<keyword evidence="4 10" id="KW-0067">ATP-binding</keyword>
<dbReference type="GO" id="GO:0005524">
    <property type="term" value="F:ATP binding"/>
    <property type="evidence" value="ECO:0007669"/>
    <property type="project" value="UniProtKB-KW"/>
</dbReference>
<dbReference type="Proteomes" id="UP000322634">
    <property type="component" value="Unassembled WGS sequence"/>
</dbReference>
<keyword evidence="6 7" id="KW-0472">Membrane</keyword>
<dbReference type="GO" id="GO:0015421">
    <property type="term" value="F:ABC-type oligopeptide transporter activity"/>
    <property type="evidence" value="ECO:0007669"/>
    <property type="project" value="TreeGrafter"/>
</dbReference>